<accession>A0ABR9SRM4</accession>
<evidence type="ECO:0000256" key="4">
    <source>
        <dbReference type="ARBA" id="ARBA00023163"/>
    </source>
</evidence>
<dbReference type="InterPro" id="IPR039425">
    <property type="entry name" value="RNA_pol_sigma-70-like"/>
</dbReference>
<dbReference type="InterPro" id="IPR013325">
    <property type="entry name" value="RNA_pol_sigma_r2"/>
</dbReference>
<feature type="domain" description="RNA polymerase sigma-70 region 2" evidence="5">
    <location>
        <begin position="15"/>
        <end position="80"/>
    </location>
</feature>
<dbReference type="Gene3D" id="1.10.10.10">
    <property type="entry name" value="Winged helix-like DNA-binding domain superfamily/Winged helix DNA-binding domain"/>
    <property type="match status" value="1"/>
</dbReference>
<evidence type="ECO:0000259" key="5">
    <source>
        <dbReference type="Pfam" id="PF04542"/>
    </source>
</evidence>
<evidence type="ECO:0000256" key="1">
    <source>
        <dbReference type="ARBA" id="ARBA00010641"/>
    </source>
</evidence>
<proteinExistence type="inferred from homology"/>
<keyword evidence="4" id="KW-0804">Transcription</keyword>
<feature type="domain" description="RNA polymerase sigma factor 70 region 4 type 2" evidence="6">
    <location>
        <begin position="113"/>
        <end position="162"/>
    </location>
</feature>
<evidence type="ECO:0000313" key="7">
    <source>
        <dbReference type="EMBL" id="MBE8591565.1"/>
    </source>
</evidence>
<dbReference type="InterPro" id="IPR013249">
    <property type="entry name" value="RNA_pol_sigma70_r4_t2"/>
</dbReference>
<dbReference type="PANTHER" id="PTHR43133:SF63">
    <property type="entry name" value="RNA POLYMERASE SIGMA FACTOR FECI-RELATED"/>
    <property type="match status" value="1"/>
</dbReference>
<name>A0ABR9SRM4_9PSED</name>
<dbReference type="InterPro" id="IPR007627">
    <property type="entry name" value="RNA_pol_sigma70_r2"/>
</dbReference>
<dbReference type="SUPFAM" id="SSF88946">
    <property type="entry name" value="Sigma2 domain of RNA polymerase sigma factors"/>
    <property type="match status" value="1"/>
</dbReference>
<dbReference type="InterPro" id="IPR036388">
    <property type="entry name" value="WH-like_DNA-bd_sf"/>
</dbReference>
<comment type="caution">
    <text evidence="7">The sequence shown here is derived from an EMBL/GenBank/DDBJ whole genome shotgun (WGS) entry which is preliminary data.</text>
</comment>
<dbReference type="Proteomes" id="UP000613075">
    <property type="component" value="Unassembled WGS sequence"/>
</dbReference>
<sequence>MNTHFHAPVDSLDSLYVNHRSWLIRWLHRRLHCPHNAADMAQDTFLKLLRAGAYVPPAEPRAFLATIARRVLIDGSRRLKLEQAYLEALTVCVEQLEHAPSAEQIALALQTLERLTDVLANMKPRVRQAFMLRHLDGLSHSDIAKKLNVSTKSVQTYLIDALLCCDAVNERSL</sequence>
<evidence type="ECO:0000256" key="2">
    <source>
        <dbReference type="ARBA" id="ARBA00023015"/>
    </source>
</evidence>
<keyword evidence="3" id="KW-0731">Sigma factor</keyword>
<dbReference type="Pfam" id="PF04542">
    <property type="entry name" value="Sigma70_r2"/>
    <property type="match status" value="1"/>
</dbReference>
<dbReference type="NCBIfam" id="TIGR02937">
    <property type="entry name" value="sigma70-ECF"/>
    <property type="match status" value="1"/>
</dbReference>
<dbReference type="Pfam" id="PF08281">
    <property type="entry name" value="Sigma70_r4_2"/>
    <property type="match status" value="1"/>
</dbReference>
<organism evidence="7 8">
    <name type="scientific">Pseudomonas cyclaminis</name>
    <dbReference type="NCBI Taxonomy" id="2781239"/>
    <lineage>
        <taxon>Bacteria</taxon>
        <taxon>Pseudomonadati</taxon>
        <taxon>Pseudomonadota</taxon>
        <taxon>Gammaproteobacteria</taxon>
        <taxon>Pseudomonadales</taxon>
        <taxon>Pseudomonadaceae</taxon>
        <taxon>Pseudomonas</taxon>
    </lineage>
</organism>
<keyword evidence="8" id="KW-1185">Reference proteome</keyword>
<dbReference type="InterPro" id="IPR014284">
    <property type="entry name" value="RNA_pol_sigma-70_dom"/>
</dbReference>
<dbReference type="InterPro" id="IPR013324">
    <property type="entry name" value="RNA_pol_sigma_r3/r4-like"/>
</dbReference>
<evidence type="ECO:0000259" key="6">
    <source>
        <dbReference type="Pfam" id="PF08281"/>
    </source>
</evidence>
<dbReference type="SUPFAM" id="SSF88659">
    <property type="entry name" value="Sigma3 and sigma4 domains of RNA polymerase sigma factors"/>
    <property type="match status" value="1"/>
</dbReference>
<dbReference type="PANTHER" id="PTHR43133">
    <property type="entry name" value="RNA POLYMERASE ECF-TYPE SIGMA FACTO"/>
    <property type="match status" value="1"/>
</dbReference>
<dbReference type="EMBL" id="JADDUM010000079">
    <property type="protein sequence ID" value="MBE8591565.1"/>
    <property type="molecule type" value="Genomic_DNA"/>
</dbReference>
<reference evidence="7 8" key="1">
    <citation type="submission" date="2020-10" db="EMBL/GenBank/DDBJ databases">
        <title>The draft genomes of Cyclamen pathogen Pseudomonas sp.</title>
        <authorList>
            <person name="Fujikawa T."/>
            <person name="Sawada H."/>
        </authorList>
    </citation>
    <scope>NUCLEOTIDE SEQUENCE [LARGE SCALE GENOMIC DNA]</scope>
    <source>
        <strain evidence="7 8">MAFF 301449</strain>
    </source>
</reference>
<dbReference type="CDD" id="cd06171">
    <property type="entry name" value="Sigma70_r4"/>
    <property type="match status" value="1"/>
</dbReference>
<evidence type="ECO:0000256" key="3">
    <source>
        <dbReference type="ARBA" id="ARBA00023082"/>
    </source>
</evidence>
<evidence type="ECO:0000313" key="8">
    <source>
        <dbReference type="Proteomes" id="UP000613075"/>
    </source>
</evidence>
<comment type="similarity">
    <text evidence="1">Belongs to the sigma-70 factor family. ECF subfamily.</text>
</comment>
<dbReference type="RefSeq" id="WP_193861863.1">
    <property type="nucleotide sequence ID" value="NZ_JADDUM010000079.1"/>
</dbReference>
<keyword evidence="2" id="KW-0805">Transcription regulation</keyword>
<gene>
    <name evidence="7" type="ORF">IQK56_11820</name>
</gene>
<protein>
    <submittedName>
        <fullName evidence="7">Sigma-70 family RNA polymerase sigma factor</fullName>
    </submittedName>
</protein>
<dbReference type="Gene3D" id="1.10.1740.10">
    <property type="match status" value="1"/>
</dbReference>